<evidence type="ECO:0008006" key="3">
    <source>
        <dbReference type="Google" id="ProtNLM"/>
    </source>
</evidence>
<protein>
    <recommendedName>
        <fullName evidence="3">Large polyvalent protein associated domain-containing protein</fullName>
    </recommendedName>
</protein>
<sequence length="83" mass="9355">MKTVKYRDYQAALTALKNQFEEDGINIYDMVRTPEDPIRLGVNWTACGTVLPKDAAKFGDRLLDAAMAAEEFLYNGYVIDCSK</sequence>
<keyword evidence="2" id="KW-1185">Reference proteome</keyword>
<organism evidence="1 2">
    <name type="scientific">Faecalibacterium taiwanense</name>
    <dbReference type="NCBI Taxonomy" id="3030638"/>
    <lineage>
        <taxon>Bacteria</taxon>
        <taxon>Bacillati</taxon>
        <taxon>Bacillota</taxon>
        <taxon>Clostridia</taxon>
        <taxon>Eubacteriales</taxon>
        <taxon>Oscillospiraceae</taxon>
        <taxon>Faecalibacterium</taxon>
    </lineage>
</organism>
<evidence type="ECO:0000313" key="1">
    <source>
        <dbReference type="EMBL" id="MEJ3690621.1"/>
    </source>
</evidence>
<dbReference type="EMBL" id="JBBFKC010000004">
    <property type="protein sequence ID" value="MEJ3690621.1"/>
    <property type="molecule type" value="Genomic_DNA"/>
</dbReference>
<dbReference type="AlphaFoldDB" id="A0AB35XVP5"/>
<dbReference type="Proteomes" id="UP001379600">
    <property type="component" value="Unassembled WGS sequence"/>
</dbReference>
<proteinExistence type="predicted"/>
<accession>A0AB35XVP5</accession>
<dbReference type="RefSeq" id="WP_337678972.1">
    <property type="nucleotide sequence ID" value="NZ_JBBFKB010000102.1"/>
</dbReference>
<reference evidence="1 2" key="1">
    <citation type="submission" date="2024-03" db="EMBL/GenBank/DDBJ databases">
        <authorList>
            <person name="Plomp N."/>
            <person name="Harmsen H.J."/>
        </authorList>
    </citation>
    <scope>NUCLEOTIDE SEQUENCE [LARGE SCALE GENOMIC DNA]</scope>
    <source>
        <strain evidence="1 2">HTF-76H</strain>
    </source>
</reference>
<name>A0AB35XVP5_9FIRM</name>
<evidence type="ECO:0000313" key="2">
    <source>
        <dbReference type="Proteomes" id="UP001379600"/>
    </source>
</evidence>
<comment type="caution">
    <text evidence="1">The sequence shown here is derived from an EMBL/GenBank/DDBJ whole genome shotgun (WGS) entry which is preliminary data.</text>
</comment>
<gene>
    <name evidence="1" type="ORF">WF787_05180</name>
</gene>